<dbReference type="Pfam" id="PF13439">
    <property type="entry name" value="Glyco_transf_4"/>
    <property type="match status" value="1"/>
</dbReference>
<dbReference type="InterPro" id="IPR050194">
    <property type="entry name" value="Glycosyltransferase_grp1"/>
</dbReference>
<dbReference type="GO" id="GO:0016757">
    <property type="term" value="F:glycosyltransferase activity"/>
    <property type="evidence" value="ECO:0007669"/>
    <property type="project" value="UniProtKB-KW"/>
</dbReference>
<dbReference type="InterPro" id="IPR028098">
    <property type="entry name" value="Glyco_trans_4-like_N"/>
</dbReference>
<keyword evidence="1" id="KW-0328">Glycosyltransferase</keyword>
<dbReference type="PANTHER" id="PTHR45947:SF3">
    <property type="entry name" value="SULFOQUINOVOSYL TRANSFERASE SQD2"/>
    <property type="match status" value="1"/>
</dbReference>
<sequence length="369" mass="40180">MLGDVALVHDYLTQRGGAERVVLAMSRAFPSASIYTALYEPSGTYAEFAGRDVRPLPINRVGILRRSHRLALPVLAPAFSRLRLDGAVAVCSSSGWAHGVRTTGRKIVYCHSPAKWLYVPDRYFGEGMSPARALVSPLRPALTRWDRAAAASADRYLVNSTMVKTWVQDVYGIEAEVLAPPHGVDADGPSRPVENLEAGFLLCVSRLMTYKNVLPLVDAFAELPGQRLVIVGSGPLEAEIRERAGSNVTLLGRVDDEQLRWLYQASSAVVAAAHEDFGLTPIEAAAFGRPVAVLRWGGFLDTVLEGVTGVYFDAPTARDIADAVRTVSRETWDEEAIRAHAESYSEERFVAELHRIVAEESAQLGAGRP</sequence>
<evidence type="ECO:0000256" key="2">
    <source>
        <dbReference type="ARBA" id="ARBA00022679"/>
    </source>
</evidence>
<protein>
    <submittedName>
        <fullName evidence="5">Glycosyltransferase</fullName>
    </submittedName>
</protein>
<organism evidence="5">
    <name type="scientific">uncultured Acidimicrobiales bacterium</name>
    <dbReference type="NCBI Taxonomy" id="310071"/>
    <lineage>
        <taxon>Bacteria</taxon>
        <taxon>Bacillati</taxon>
        <taxon>Actinomycetota</taxon>
        <taxon>Acidimicrobiia</taxon>
        <taxon>Acidimicrobiales</taxon>
        <taxon>environmental samples</taxon>
    </lineage>
</organism>
<gene>
    <name evidence="5" type="ORF">AVDCRST_MAG50-625</name>
</gene>
<dbReference type="Pfam" id="PF00534">
    <property type="entry name" value="Glycos_transf_1"/>
    <property type="match status" value="1"/>
</dbReference>
<dbReference type="EMBL" id="CADCTF010000031">
    <property type="protein sequence ID" value="CAA9221858.1"/>
    <property type="molecule type" value="Genomic_DNA"/>
</dbReference>
<dbReference type="GO" id="GO:1901137">
    <property type="term" value="P:carbohydrate derivative biosynthetic process"/>
    <property type="evidence" value="ECO:0007669"/>
    <property type="project" value="UniProtKB-ARBA"/>
</dbReference>
<reference evidence="5" key="1">
    <citation type="submission" date="2020-02" db="EMBL/GenBank/DDBJ databases">
        <authorList>
            <person name="Meier V. D."/>
        </authorList>
    </citation>
    <scope>NUCLEOTIDE SEQUENCE</scope>
    <source>
        <strain evidence="5">AVDCRST_MAG50</strain>
    </source>
</reference>
<dbReference type="AlphaFoldDB" id="A0A6J4HFL7"/>
<accession>A0A6J4HFL7</accession>
<evidence type="ECO:0000313" key="5">
    <source>
        <dbReference type="EMBL" id="CAA9221858.1"/>
    </source>
</evidence>
<dbReference type="Gene3D" id="3.40.50.2000">
    <property type="entry name" value="Glycogen Phosphorylase B"/>
    <property type="match status" value="2"/>
</dbReference>
<dbReference type="PANTHER" id="PTHR45947">
    <property type="entry name" value="SULFOQUINOVOSYL TRANSFERASE SQD2"/>
    <property type="match status" value="1"/>
</dbReference>
<feature type="domain" description="Glycosyltransferase subfamily 4-like N-terminal" evidence="4">
    <location>
        <begin position="16"/>
        <end position="187"/>
    </location>
</feature>
<evidence type="ECO:0000256" key="1">
    <source>
        <dbReference type="ARBA" id="ARBA00022676"/>
    </source>
</evidence>
<proteinExistence type="predicted"/>
<evidence type="ECO:0000259" key="3">
    <source>
        <dbReference type="Pfam" id="PF00534"/>
    </source>
</evidence>
<evidence type="ECO:0000259" key="4">
    <source>
        <dbReference type="Pfam" id="PF13439"/>
    </source>
</evidence>
<keyword evidence="2 5" id="KW-0808">Transferase</keyword>
<name>A0A6J4HFL7_9ACTN</name>
<feature type="domain" description="Glycosyl transferase family 1" evidence="3">
    <location>
        <begin position="195"/>
        <end position="331"/>
    </location>
</feature>
<dbReference type="InterPro" id="IPR001296">
    <property type="entry name" value="Glyco_trans_1"/>
</dbReference>
<dbReference type="SUPFAM" id="SSF53756">
    <property type="entry name" value="UDP-Glycosyltransferase/glycogen phosphorylase"/>
    <property type="match status" value="1"/>
</dbReference>